<evidence type="ECO:0000313" key="3">
    <source>
        <dbReference type="EMBL" id="ADI32025.1"/>
    </source>
</evidence>
<dbReference type="KEGG" id="shc:Shell_0917"/>
<keyword evidence="2" id="KW-0472">Membrane</keyword>
<keyword evidence="4" id="KW-1185">Reference proteome</keyword>
<organism evidence="3 4">
    <name type="scientific">Staphylothermus hellenicus (strain DSM 12710 / JCM 10830 / BK20S6-10-b1 / P8)</name>
    <dbReference type="NCBI Taxonomy" id="591019"/>
    <lineage>
        <taxon>Archaea</taxon>
        <taxon>Thermoproteota</taxon>
        <taxon>Thermoprotei</taxon>
        <taxon>Desulfurococcales</taxon>
        <taxon>Desulfurococcaceae</taxon>
        <taxon>Staphylothermus</taxon>
    </lineage>
</organism>
<dbReference type="Proteomes" id="UP000002573">
    <property type="component" value="Chromosome"/>
</dbReference>
<sequence length="739" mass="83777">MGLSRWKAGLFILVILIVGIVGGFAYHLLSPVTTTTSTQSPITSHTTTQSQTATHTTTSTTTSPPATTSTQPPVTSHPTTHTTSTTTQKPDTQPPTITLFKEFEEDGRLHMVFKIDDESGVSKAYALVKYPSGKTYNESLSKVYNYYPLVFNLSDEGKYLVEVFAKDSKGNLGSFNKSYSFFDKPQIELVAYDVNPPTTSFNISVKDTSGISKVLVEAFGKDYLASPVNVDSKGNGLYNAKVHLPDLAEKVDYKVLVYDLYNNSASENGSFSLTEYQQYLTWAINQGYNLCLAEPFYKYQLIQNMFSTRDLDHLKHILDFAQHNGTVPPRNLAYLIVDQVVKDRRVSDKVQLIDKVLSNLDELKIYGLKRLDSVWLVNNATQHGFRSLEGLGKALYFSDSTNISLSYSNPLCYSALADIGYYYPQIFKYPYETKFLALQVGDVVYFYKIDQIKGKDYVWNGLIVPYASWRFNKLESGEFKPLGYKLTKGELKKLASWADPIVVQAAARSLYPLDELMDHDLLGYDSHRFFHDRQFNLALERGVKNMKYNQTLGASPFGYIYNLMMKDIQEKDQSEERSPLTGWTRYEEALFSWTDIPGNVWTNTYVVWKQVAQEYLNKSPELILVKGYPIALGLVDPPVNPHFYISGQGCPYYSKIIGAMLNRPTLVLEAPYPQAYGVHDEPFVVSDDGKLVGFWYSKEAFLQDYEGKPYKPYIGVYLVSDLKWKKFGKEELDKVLNNP</sequence>
<evidence type="ECO:0000256" key="2">
    <source>
        <dbReference type="SAM" id="Phobius"/>
    </source>
</evidence>
<evidence type="ECO:0000256" key="1">
    <source>
        <dbReference type="SAM" id="MobiDB-lite"/>
    </source>
</evidence>
<keyword evidence="2" id="KW-0812">Transmembrane</keyword>
<feature type="region of interest" description="Disordered" evidence="1">
    <location>
        <begin position="35"/>
        <end position="95"/>
    </location>
</feature>
<keyword evidence="2" id="KW-1133">Transmembrane helix</keyword>
<protein>
    <submittedName>
        <fullName evidence="3">Uncharacterized protein</fullName>
    </submittedName>
</protein>
<dbReference type="eggNOG" id="arCOG12285">
    <property type="taxonomic scope" value="Archaea"/>
</dbReference>
<reference evidence="3 4" key="2">
    <citation type="journal article" date="2011" name="Stand. Genomic Sci.">
        <title>Complete genome sequence of Staphylothermus hellenicus P8.</title>
        <authorList>
            <person name="Anderson I."/>
            <person name="Wirth R."/>
            <person name="Lucas S."/>
            <person name="Copeland A."/>
            <person name="Lapidus A."/>
            <person name="Cheng J.F."/>
            <person name="Goodwin L."/>
            <person name="Pitluck S."/>
            <person name="Davenport K."/>
            <person name="Detter J.C."/>
            <person name="Han C."/>
            <person name="Tapia R."/>
            <person name="Land M."/>
            <person name="Hauser L."/>
            <person name="Pati A."/>
            <person name="Mikhailova N."/>
            <person name="Woyke T."/>
            <person name="Klenk H.P."/>
            <person name="Kyrpides N."/>
            <person name="Ivanova N."/>
        </authorList>
    </citation>
    <scope>NUCLEOTIDE SEQUENCE [LARGE SCALE GENOMIC DNA]</scope>
    <source>
        <strain evidence="4">DSM 12710 / JCM 10830 / BK20S6-10-b1 / P8</strain>
    </source>
</reference>
<dbReference type="HOGENOM" id="CLU_375381_0_0_2"/>
<evidence type="ECO:0000313" key="4">
    <source>
        <dbReference type="Proteomes" id="UP000002573"/>
    </source>
</evidence>
<feature type="transmembrane region" description="Helical" evidence="2">
    <location>
        <begin position="9"/>
        <end position="29"/>
    </location>
</feature>
<proteinExistence type="predicted"/>
<dbReference type="RefSeq" id="WP_013143223.1">
    <property type="nucleotide sequence ID" value="NC_014205.1"/>
</dbReference>
<dbReference type="EMBL" id="CP002051">
    <property type="protein sequence ID" value="ADI32025.1"/>
    <property type="molecule type" value="Genomic_DNA"/>
</dbReference>
<accession>D7D8C9</accession>
<gene>
    <name evidence="3" type="ordered locus">Shell_0917</name>
</gene>
<name>D7D8C9_STAHD</name>
<reference evidence="4" key="1">
    <citation type="submission" date="2010-05" db="EMBL/GenBank/DDBJ databases">
        <title>Complete sequence of Staphylothermus hellenicus DSM 12710.</title>
        <authorList>
            <consortium name="US DOE Joint Genome Institute"/>
            <person name="Lucas S."/>
            <person name="Copeland A."/>
            <person name="Lapidus A."/>
            <person name="Cheng J.-F."/>
            <person name="Bruce D."/>
            <person name="Goodwin L."/>
            <person name="Pitluck S."/>
            <person name="Davenport K."/>
            <person name="Detter J.C."/>
            <person name="Han C."/>
            <person name="Tapia R."/>
            <person name="Larimer F."/>
            <person name="Land M."/>
            <person name="Hauser L."/>
            <person name="Kyrpides N."/>
            <person name="Mikhailova N."/>
            <person name="Anderson I.J."/>
            <person name="Woyke T."/>
        </authorList>
    </citation>
    <scope>NUCLEOTIDE SEQUENCE [LARGE SCALE GENOMIC DNA]</scope>
    <source>
        <strain evidence="4">DSM 12710 / JCM 10830 / BK20S6-10-b1 / P8</strain>
    </source>
</reference>
<dbReference type="AlphaFoldDB" id="D7D8C9"/>
<dbReference type="GeneID" id="9234206"/>